<dbReference type="STRING" id="1121477.SAMN02745223_03966"/>
<protein>
    <recommendedName>
        <fullName evidence="4">NADP-dependent oxidoreductase domain-containing protein</fullName>
    </recommendedName>
</protein>
<dbReference type="EMBL" id="LAJF01000020">
    <property type="protein sequence ID" value="KKB86784.1"/>
    <property type="molecule type" value="Genomic_DNA"/>
</dbReference>
<accession>A0A0F5LX81</accession>
<evidence type="ECO:0000256" key="2">
    <source>
        <dbReference type="ARBA" id="ARBA00022857"/>
    </source>
</evidence>
<comment type="caution">
    <text evidence="5">The sequence shown here is derived from an EMBL/GenBank/DDBJ whole genome shotgun (WGS) entry which is preliminary data.</text>
</comment>
<dbReference type="Pfam" id="PF00248">
    <property type="entry name" value="Aldo_ket_red"/>
    <property type="match status" value="1"/>
</dbReference>
<dbReference type="PANTHER" id="PTHR43150:SF2">
    <property type="entry name" value="HYPERKINETIC, ISOFORM M"/>
    <property type="match status" value="1"/>
</dbReference>
<evidence type="ECO:0000256" key="3">
    <source>
        <dbReference type="ARBA" id="ARBA00023002"/>
    </source>
</evidence>
<dbReference type="Proteomes" id="UP000033608">
    <property type="component" value="Unassembled WGS sequence"/>
</dbReference>
<sequence length="324" mass="35678">MSETNVQYRQIGTSDLKTSVVSLGSYQTYSRMEYRDVVNLVRRAADLGINLFDVAHYRTAPHTEVVLSRALRDAGLKRADIMIMDKVWWYDGDNPTLGHQLDELLFRLDTDYLDVIMCYGMRPGRDDPAETARINAGFVTSGKARAWGGLNWSAKDLRIAYDTCKAEGLPTPQIVQLKYNIARRHIVEADDYTALRAETGISIHASDSLEGGILAGNMVRERVLGRDPGNVREEIIDLVPRLAEVAKQFDCSMAQLAIAFCIANPQTASLLFGASRISQLEDNVGAVAIAEKHGEAIRAALADFGVEGHAFDLPPNHATPLTTS</sequence>
<evidence type="ECO:0000256" key="1">
    <source>
        <dbReference type="ARBA" id="ARBA00006515"/>
    </source>
</evidence>
<organism evidence="5 6">
    <name type="scientific">Devosia limi DSM 17137</name>
    <dbReference type="NCBI Taxonomy" id="1121477"/>
    <lineage>
        <taxon>Bacteria</taxon>
        <taxon>Pseudomonadati</taxon>
        <taxon>Pseudomonadota</taxon>
        <taxon>Alphaproteobacteria</taxon>
        <taxon>Hyphomicrobiales</taxon>
        <taxon>Devosiaceae</taxon>
        <taxon>Devosia</taxon>
    </lineage>
</organism>
<dbReference type="PANTHER" id="PTHR43150">
    <property type="entry name" value="HYPERKINETIC, ISOFORM M"/>
    <property type="match status" value="1"/>
</dbReference>
<dbReference type="InterPro" id="IPR023210">
    <property type="entry name" value="NADP_OxRdtase_dom"/>
</dbReference>
<comment type="similarity">
    <text evidence="1">Belongs to the shaker potassium channel beta subunit family.</text>
</comment>
<evidence type="ECO:0000313" key="6">
    <source>
        <dbReference type="Proteomes" id="UP000033608"/>
    </source>
</evidence>
<dbReference type="AlphaFoldDB" id="A0A0F5LX81"/>
<keyword evidence="2" id="KW-0521">NADP</keyword>
<gene>
    <name evidence="5" type="ORF">VW29_00560</name>
</gene>
<keyword evidence="3" id="KW-0560">Oxidoreductase</keyword>
<feature type="domain" description="NADP-dependent oxidoreductase" evidence="4">
    <location>
        <begin position="23"/>
        <end position="289"/>
    </location>
</feature>
<dbReference type="Gene3D" id="3.20.20.100">
    <property type="entry name" value="NADP-dependent oxidoreductase domain"/>
    <property type="match status" value="1"/>
</dbReference>
<dbReference type="GO" id="GO:0016491">
    <property type="term" value="F:oxidoreductase activity"/>
    <property type="evidence" value="ECO:0007669"/>
    <property type="project" value="UniProtKB-KW"/>
</dbReference>
<keyword evidence="6" id="KW-1185">Reference proteome</keyword>
<evidence type="ECO:0000259" key="4">
    <source>
        <dbReference type="Pfam" id="PF00248"/>
    </source>
</evidence>
<dbReference type="InterPro" id="IPR005399">
    <property type="entry name" value="K_chnl_volt-dep_bsu_KCNAB-rel"/>
</dbReference>
<dbReference type="InterPro" id="IPR036812">
    <property type="entry name" value="NAD(P)_OxRdtase_dom_sf"/>
</dbReference>
<dbReference type="PATRIC" id="fig|1121477.3.peg.1148"/>
<evidence type="ECO:0000313" key="5">
    <source>
        <dbReference type="EMBL" id="KKB86784.1"/>
    </source>
</evidence>
<dbReference type="SUPFAM" id="SSF51430">
    <property type="entry name" value="NAD(P)-linked oxidoreductase"/>
    <property type="match status" value="1"/>
</dbReference>
<name>A0A0F5LX81_9HYPH</name>
<proteinExistence type="inferred from homology"/>
<reference evidence="5 6" key="1">
    <citation type="submission" date="2015-03" db="EMBL/GenBank/DDBJ databases">
        <authorList>
            <person name="Hassan Y.I."/>
            <person name="Lepp D."/>
            <person name="Zhou T."/>
        </authorList>
    </citation>
    <scope>NUCLEOTIDE SEQUENCE [LARGE SCALE GENOMIC DNA]</scope>
    <source>
        <strain evidence="5 6">DSM 17137</strain>
    </source>
</reference>